<gene>
    <name evidence="11" type="primary">lepB</name>
    <name evidence="11" type="ORF">VCB98_10010</name>
</gene>
<dbReference type="InterPro" id="IPR036286">
    <property type="entry name" value="LexA/Signal_pep-like_sf"/>
</dbReference>
<evidence type="ECO:0000313" key="12">
    <source>
        <dbReference type="Proteomes" id="UP001302316"/>
    </source>
</evidence>
<keyword evidence="8" id="KW-0472">Membrane</keyword>
<dbReference type="GO" id="GO:0004252">
    <property type="term" value="F:serine-type endopeptidase activity"/>
    <property type="evidence" value="ECO:0007669"/>
    <property type="project" value="InterPro"/>
</dbReference>
<keyword evidence="8" id="KW-0812">Transmembrane</keyword>
<dbReference type="Proteomes" id="UP001302316">
    <property type="component" value="Unassembled WGS sequence"/>
</dbReference>
<organism evidence="11 12">
    <name type="scientific">Natronospira elongata</name>
    <dbReference type="NCBI Taxonomy" id="3110268"/>
    <lineage>
        <taxon>Bacteria</taxon>
        <taxon>Pseudomonadati</taxon>
        <taxon>Pseudomonadota</taxon>
        <taxon>Gammaproteobacteria</taxon>
        <taxon>Natronospirales</taxon>
        <taxon>Natronospiraceae</taxon>
        <taxon>Natronospira</taxon>
    </lineage>
</organism>
<accession>A0AAP6JG08</accession>
<evidence type="ECO:0000256" key="8">
    <source>
        <dbReference type="RuleBase" id="RU003993"/>
    </source>
</evidence>
<comment type="caution">
    <text evidence="9">Lacks conserved residue(s) required for the propagation of feature annotation.</text>
</comment>
<evidence type="ECO:0000313" key="11">
    <source>
        <dbReference type="EMBL" id="MEA5446153.1"/>
    </source>
</evidence>
<comment type="similarity">
    <text evidence="2 9">Belongs to the peptidase S26 family.</text>
</comment>
<evidence type="ECO:0000256" key="5">
    <source>
        <dbReference type="ARBA" id="ARBA00022670"/>
    </source>
</evidence>
<sequence length="263" mass="29776">MNLALILVIGSFVTGLVWALDRLWWARSRSAEDHEPTIVEWCRAFFPVLLIVLILRSFIAEPFRIPSASMMPTLLVGDFILVNKFAYGLRLPVLETRFLDLGSPDRGDVAVFRYPPNPRKDYIKRVIGLPGDQVAYRGKTLYINGEAVAQEVVGPFEPRDVDRRRDRVLPGSVLMKETLGEQAHEILVSPRPATMESQELEAGIVIPEGEYLMIGDNRDNSLDGRHWGLVPEDHLRGRAMFVWLSWEAFNASPQWGRIGQAIN</sequence>
<dbReference type="SUPFAM" id="SSF51306">
    <property type="entry name" value="LexA/Signal peptidase"/>
    <property type="match status" value="1"/>
</dbReference>
<dbReference type="Pfam" id="PF10502">
    <property type="entry name" value="Peptidase_S26"/>
    <property type="match status" value="1"/>
</dbReference>
<keyword evidence="5 8" id="KW-0645">Protease</keyword>
<dbReference type="CDD" id="cd06530">
    <property type="entry name" value="S26_SPase_I"/>
    <property type="match status" value="1"/>
</dbReference>
<evidence type="ECO:0000256" key="2">
    <source>
        <dbReference type="ARBA" id="ARBA00009370"/>
    </source>
</evidence>
<dbReference type="InterPro" id="IPR000223">
    <property type="entry name" value="Pept_S26A_signal_pept_1"/>
</dbReference>
<feature type="domain" description="Peptidase S26" evidence="10">
    <location>
        <begin position="39"/>
        <end position="243"/>
    </location>
</feature>
<dbReference type="PANTHER" id="PTHR43390:SF1">
    <property type="entry name" value="CHLOROPLAST PROCESSING PEPTIDASE"/>
    <property type="match status" value="1"/>
</dbReference>
<feature type="active site" evidence="7">
    <location>
        <position position="69"/>
    </location>
</feature>
<dbReference type="GO" id="GO:0006465">
    <property type="term" value="P:signal peptide processing"/>
    <property type="evidence" value="ECO:0007669"/>
    <property type="project" value="InterPro"/>
</dbReference>
<name>A0AAP6JG08_9GAMM</name>
<dbReference type="InterPro" id="IPR019756">
    <property type="entry name" value="Pept_S26A_signal_pept_1_Ser-AS"/>
</dbReference>
<evidence type="ECO:0000256" key="9">
    <source>
        <dbReference type="RuleBase" id="RU362042"/>
    </source>
</evidence>
<dbReference type="PROSITE" id="PS00760">
    <property type="entry name" value="SPASE_I_2"/>
    <property type="match status" value="1"/>
</dbReference>
<dbReference type="InterPro" id="IPR019758">
    <property type="entry name" value="Pept_S26A_signal_pept_1_CS"/>
</dbReference>
<dbReference type="AlphaFoldDB" id="A0AAP6JG08"/>
<evidence type="ECO:0000256" key="6">
    <source>
        <dbReference type="ARBA" id="ARBA00022801"/>
    </source>
</evidence>
<dbReference type="EC" id="3.4.21.89" evidence="3 8"/>
<comment type="catalytic activity">
    <reaction evidence="1 8">
        <text>Cleavage of hydrophobic, N-terminal signal or leader sequences from secreted and periplasmic proteins.</text>
        <dbReference type="EC" id="3.4.21.89"/>
    </reaction>
</comment>
<keyword evidence="12" id="KW-1185">Reference proteome</keyword>
<dbReference type="EMBL" id="JAYGII010000022">
    <property type="protein sequence ID" value="MEA5446153.1"/>
    <property type="molecule type" value="Genomic_DNA"/>
</dbReference>
<evidence type="ECO:0000256" key="4">
    <source>
        <dbReference type="ARBA" id="ARBA00019232"/>
    </source>
</evidence>
<dbReference type="PROSITE" id="PS00501">
    <property type="entry name" value="SPASE_I_1"/>
    <property type="match status" value="1"/>
</dbReference>
<dbReference type="GO" id="GO:0009003">
    <property type="term" value="F:signal peptidase activity"/>
    <property type="evidence" value="ECO:0007669"/>
    <property type="project" value="UniProtKB-EC"/>
</dbReference>
<dbReference type="InterPro" id="IPR019533">
    <property type="entry name" value="Peptidase_S26"/>
</dbReference>
<comment type="subcellular location">
    <subcellularLocation>
        <location evidence="9">Membrane</location>
        <topology evidence="9">Multi-pass membrane protein</topology>
    </subcellularLocation>
</comment>
<dbReference type="PRINTS" id="PR00727">
    <property type="entry name" value="LEADERPTASE"/>
</dbReference>
<protein>
    <recommendedName>
        <fullName evidence="4 8">Signal peptidase I</fullName>
        <ecNumber evidence="3 8">3.4.21.89</ecNumber>
    </recommendedName>
</protein>
<comment type="caution">
    <text evidence="11">The sequence shown here is derived from an EMBL/GenBank/DDBJ whole genome shotgun (WGS) entry which is preliminary data.</text>
</comment>
<evidence type="ECO:0000259" key="10">
    <source>
        <dbReference type="Pfam" id="PF10502"/>
    </source>
</evidence>
<dbReference type="PANTHER" id="PTHR43390">
    <property type="entry name" value="SIGNAL PEPTIDASE I"/>
    <property type="match status" value="1"/>
</dbReference>
<evidence type="ECO:0000256" key="1">
    <source>
        <dbReference type="ARBA" id="ARBA00000677"/>
    </source>
</evidence>
<feature type="active site" evidence="7">
    <location>
        <position position="124"/>
    </location>
</feature>
<reference evidence="11 12" key="1">
    <citation type="submission" date="2023-12" db="EMBL/GenBank/DDBJ databases">
        <title>Whole-genome sequencing of halo(alkali)philic microorganisms from hypersaline lakes.</title>
        <authorList>
            <person name="Sorokin D.Y."/>
            <person name="Merkel A.Y."/>
            <person name="Messina E."/>
            <person name="Yakimov M."/>
        </authorList>
    </citation>
    <scope>NUCLEOTIDE SEQUENCE [LARGE SCALE GENOMIC DNA]</scope>
    <source>
        <strain evidence="11 12">AB-CW1</strain>
    </source>
</reference>
<dbReference type="RefSeq" id="WP_346052209.1">
    <property type="nucleotide sequence ID" value="NZ_JAYGII010000022.1"/>
</dbReference>
<keyword evidence="8" id="KW-1133">Transmembrane helix</keyword>
<keyword evidence="6 8" id="KW-0378">Hydrolase</keyword>
<dbReference type="PROSITE" id="PS00761">
    <property type="entry name" value="SPASE_I_3"/>
    <property type="match status" value="1"/>
</dbReference>
<proteinExistence type="inferred from homology"/>
<dbReference type="NCBIfam" id="TIGR02227">
    <property type="entry name" value="sigpep_I_bact"/>
    <property type="match status" value="1"/>
</dbReference>
<dbReference type="Gene3D" id="2.10.109.10">
    <property type="entry name" value="Umud Fragment, subunit A"/>
    <property type="match status" value="1"/>
</dbReference>
<feature type="transmembrane region" description="Helical" evidence="8">
    <location>
        <begin position="43"/>
        <end position="60"/>
    </location>
</feature>
<dbReference type="GO" id="GO:0016020">
    <property type="term" value="C:membrane"/>
    <property type="evidence" value="ECO:0007669"/>
    <property type="project" value="UniProtKB-SubCell"/>
</dbReference>
<evidence type="ECO:0000256" key="7">
    <source>
        <dbReference type="PIRSR" id="PIRSR600223-1"/>
    </source>
</evidence>
<dbReference type="InterPro" id="IPR019757">
    <property type="entry name" value="Pept_S26A_signal_pept_1_Lys-AS"/>
</dbReference>
<evidence type="ECO:0000256" key="3">
    <source>
        <dbReference type="ARBA" id="ARBA00013208"/>
    </source>
</evidence>